<dbReference type="AlphaFoldDB" id="A0A2T0LFK5"/>
<dbReference type="Pfam" id="PF05573">
    <property type="entry name" value="NosL"/>
    <property type="match status" value="1"/>
</dbReference>
<dbReference type="SUPFAM" id="SSF160387">
    <property type="entry name" value="NosL/MerB-like"/>
    <property type="match status" value="1"/>
</dbReference>
<reference evidence="2 3" key="1">
    <citation type="submission" date="2018-03" db="EMBL/GenBank/DDBJ databases">
        <title>Genomic Encyclopedia of Archaeal and Bacterial Type Strains, Phase II (KMG-II): from individual species to whole genera.</title>
        <authorList>
            <person name="Goeker M."/>
        </authorList>
    </citation>
    <scope>NUCLEOTIDE SEQUENCE [LARGE SCALE GENOMIC DNA]</scope>
    <source>
        <strain evidence="2 3">DSM 44946</strain>
    </source>
</reference>
<proteinExistence type="predicted"/>
<feature type="signal peptide" evidence="1">
    <location>
        <begin position="1"/>
        <end position="26"/>
    </location>
</feature>
<keyword evidence="1" id="KW-0732">Signal</keyword>
<sequence length="154" mass="16833">MMGIAHSSKAGLVLILMLAVVGGCNGDSGPQPIDETVDACASCNMSVSDGPFAAELVQKDGEVLKFDDIGCLAGYLRKNDTDGAAYVRDFHSKEWLRADEAFFAESDLHTPMDSGIIAFREANRLQEFIRKENGAKETTWGEILRHARDEEAKH</sequence>
<protein>
    <submittedName>
        <fullName evidence="2">Copper chaperone NosL</fullName>
    </submittedName>
</protein>
<dbReference type="Proteomes" id="UP000237797">
    <property type="component" value="Unassembled WGS sequence"/>
</dbReference>
<accession>A0A2T0LFK5</accession>
<dbReference type="PANTHER" id="PTHR41247:SF1">
    <property type="entry name" value="HTH-TYPE TRANSCRIPTIONAL REPRESSOR YCNK"/>
    <property type="match status" value="1"/>
</dbReference>
<gene>
    <name evidence="2" type="ORF">CLV97_10949</name>
</gene>
<dbReference type="OrthoDB" id="9792749at2"/>
<feature type="chain" id="PRO_5015735807" evidence="1">
    <location>
        <begin position="27"/>
        <end position="154"/>
    </location>
</feature>
<name>A0A2T0LFK5_9BACL</name>
<evidence type="ECO:0000313" key="2">
    <source>
        <dbReference type="EMBL" id="PRX40998.1"/>
    </source>
</evidence>
<dbReference type="InterPro" id="IPR008719">
    <property type="entry name" value="N2O_reductase_NosL"/>
</dbReference>
<dbReference type="PANTHER" id="PTHR41247">
    <property type="entry name" value="HTH-TYPE TRANSCRIPTIONAL REPRESSOR YCNK"/>
    <property type="match status" value="1"/>
</dbReference>
<evidence type="ECO:0000256" key="1">
    <source>
        <dbReference type="SAM" id="SignalP"/>
    </source>
</evidence>
<evidence type="ECO:0000313" key="3">
    <source>
        <dbReference type="Proteomes" id="UP000237797"/>
    </source>
</evidence>
<organism evidence="2 3">
    <name type="scientific">Planifilum fimeticola</name>
    <dbReference type="NCBI Taxonomy" id="201975"/>
    <lineage>
        <taxon>Bacteria</taxon>
        <taxon>Bacillati</taxon>
        <taxon>Bacillota</taxon>
        <taxon>Bacilli</taxon>
        <taxon>Bacillales</taxon>
        <taxon>Thermoactinomycetaceae</taxon>
        <taxon>Planifilum</taxon>
    </lineage>
</organism>
<keyword evidence="3" id="KW-1185">Reference proteome</keyword>
<comment type="caution">
    <text evidence="2">The sequence shown here is derived from an EMBL/GenBank/DDBJ whole genome shotgun (WGS) entry which is preliminary data.</text>
</comment>
<dbReference type="EMBL" id="PVNE01000009">
    <property type="protein sequence ID" value="PRX40998.1"/>
    <property type="molecule type" value="Genomic_DNA"/>
</dbReference>